<evidence type="ECO:0000313" key="2">
    <source>
        <dbReference type="Proteomes" id="UP000540506"/>
    </source>
</evidence>
<proteinExistence type="predicted"/>
<protein>
    <submittedName>
        <fullName evidence="1">Uncharacterized protein</fullName>
    </submittedName>
</protein>
<dbReference type="AlphaFoldDB" id="A0A7W7R2N8"/>
<keyword evidence="2" id="KW-1185">Reference proteome</keyword>
<organism evidence="1 2">
    <name type="scientific">Kitasatospora kifunensis</name>
    <name type="common">Streptomyces kifunensis</name>
    <dbReference type="NCBI Taxonomy" id="58351"/>
    <lineage>
        <taxon>Bacteria</taxon>
        <taxon>Bacillati</taxon>
        <taxon>Actinomycetota</taxon>
        <taxon>Actinomycetes</taxon>
        <taxon>Kitasatosporales</taxon>
        <taxon>Streptomycetaceae</taxon>
        <taxon>Kitasatospora</taxon>
    </lineage>
</organism>
<evidence type="ECO:0000313" key="1">
    <source>
        <dbReference type="EMBL" id="MBB4924294.1"/>
    </source>
</evidence>
<dbReference type="Proteomes" id="UP000540506">
    <property type="component" value="Unassembled WGS sequence"/>
</dbReference>
<reference evidence="1 2" key="1">
    <citation type="submission" date="2020-08" db="EMBL/GenBank/DDBJ databases">
        <title>Sequencing the genomes of 1000 actinobacteria strains.</title>
        <authorList>
            <person name="Klenk H.-P."/>
        </authorList>
    </citation>
    <scope>NUCLEOTIDE SEQUENCE [LARGE SCALE GENOMIC DNA]</scope>
    <source>
        <strain evidence="1 2">DSM 41654</strain>
    </source>
</reference>
<name>A0A7W7R2N8_KITKI</name>
<gene>
    <name evidence="1" type="ORF">FHR34_003287</name>
</gene>
<accession>A0A7W7R2N8</accession>
<comment type="caution">
    <text evidence="1">The sequence shown here is derived from an EMBL/GenBank/DDBJ whole genome shotgun (WGS) entry which is preliminary data.</text>
</comment>
<sequence length="98" mass="10650">MAFVGPLGVLLRKTYFLTLTTTSVVVHSGSGAGGQPTKLVQVIPRETVGELISDVKLGASWSSFRLRFPGSGRRVRLNVSHHSRTELDRFLSTVARKG</sequence>
<dbReference type="EMBL" id="JACHJV010000001">
    <property type="protein sequence ID" value="MBB4924294.1"/>
    <property type="molecule type" value="Genomic_DNA"/>
</dbReference>